<feature type="transmembrane region" description="Helical" evidence="7">
    <location>
        <begin position="46"/>
        <end position="68"/>
    </location>
</feature>
<feature type="transmembrane region" description="Helical" evidence="7">
    <location>
        <begin position="244"/>
        <end position="264"/>
    </location>
</feature>
<evidence type="ECO:0000313" key="10">
    <source>
        <dbReference type="EMBL" id="NML16364.1"/>
    </source>
</evidence>
<proteinExistence type="inferred from homology"/>
<evidence type="ECO:0000256" key="8">
    <source>
        <dbReference type="RuleBase" id="RU000320"/>
    </source>
</evidence>
<feature type="transmembrane region" description="Helical" evidence="7">
    <location>
        <begin position="117"/>
        <end position="147"/>
    </location>
</feature>
<organism evidence="10 11">
    <name type="scientific">Azohydromonas caseinilytica</name>
    <dbReference type="NCBI Taxonomy" id="2728836"/>
    <lineage>
        <taxon>Bacteria</taxon>
        <taxon>Pseudomonadati</taxon>
        <taxon>Pseudomonadota</taxon>
        <taxon>Betaproteobacteria</taxon>
        <taxon>Burkholderiales</taxon>
        <taxon>Sphaerotilaceae</taxon>
        <taxon>Azohydromonas</taxon>
    </lineage>
</organism>
<evidence type="ECO:0000256" key="6">
    <source>
        <dbReference type="ARBA" id="ARBA00023136"/>
    </source>
</evidence>
<feature type="transmembrane region" description="Helical" evidence="7">
    <location>
        <begin position="392"/>
        <end position="409"/>
    </location>
</feature>
<dbReference type="HAMAP" id="MF_00862">
    <property type="entry name" value="DabB"/>
    <property type="match status" value="1"/>
</dbReference>
<evidence type="ECO:0000256" key="3">
    <source>
        <dbReference type="ARBA" id="ARBA00022475"/>
    </source>
</evidence>
<feature type="transmembrane region" description="Helical" evidence="7">
    <location>
        <begin position="452"/>
        <end position="475"/>
    </location>
</feature>
<sequence>MPWWSPFDIAPWPAWQALLVSLPVLALALGALVASACRVPARAWHVARLGSGTALGAALLSLLALAVLGGGAGYGVRADAGGALVALLVSFIGWVIVRYAQPYLAGERREQEAVRGLLATLACALAVVVADHLLVLALAWAGCGMALQRLLTFYDERPAALRAARKHFVYARVADACMALALALLALSLGTWQIGELLARATPGALPAAAQAAMVLVALAAVLRCAQLPFHGWLIQVMEAPTPVSALLHAGVVNLGGFVLIRLAPLLAESPAALVLLAAAGTLTSVVAALVMSTRISIKVTLAWSTCAQMGFMLLQCGLGLWQMALLHLVAHSLYKAHAFLSAGGVVRDSLLRRLGAPASAGAGSMALGALLGLAMTAAAALTLGLQAHASPALWMMGTIVALALTPLLQPQPLSGWRWMASAAAAFGLALAYFTLHHLLGAWVSVPAPTALPLWAGAAAAFVLLFALQGALVVAPRSALARRLYPWFYGGLFLDESLGRLRSLHPAHSGRSGRRPALALQPAALGGR</sequence>
<comment type="subunit">
    <text evidence="7">Forms a complex with DabA.</text>
</comment>
<feature type="domain" description="NADH:quinone oxidoreductase/Mrp antiporter transmembrane" evidence="9">
    <location>
        <begin position="130"/>
        <end position="349"/>
    </location>
</feature>
<evidence type="ECO:0000256" key="4">
    <source>
        <dbReference type="ARBA" id="ARBA00022692"/>
    </source>
</evidence>
<comment type="similarity">
    <text evidence="7">Belongs to the inorganic carbon transporter (TC 9.A.2) DabB family.</text>
</comment>
<dbReference type="GO" id="GO:0012505">
    <property type="term" value="C:endomembrane system"/>
    <property type="evidence" value="ECO:0007669"/>
    <property type="project" value="UniProtKB-SubCell"/>
</dbReference>
<dbReference type="Proteomes" id="UP000574067">
    <property type="component" value="Unassembled WGS sequence"/>
</dbReference>
<evidence type="ECO:0000256" key="1">
    <source>
        <dbReference type="ARBA" id="ARBA00004127"/>
    </source>
</evidence>
<comment type="function">
    <text evidence="7">Part of an energy-coupled inorganic carbon pump.</text>
</comment>
<name>A0A848F9Z5_9BURK</name>
<feature type="transmembrane region" description="Helical" evidence="7">
    <location>
        <begin position="363"/>
        <end position="386"/>
    </location>
</feature>
<evidence type="ECO:0000256" key="2">
    <source>
        <dbReference type="ARBA" id="ARBA00022448"/>
    </source>
</evidence>
<dbReference type="PRINTS" id="PR01434">
    <property type="entry name" value="NADHDHGNASE5"/>
</dbReference>
<evidence type="ECO:0000256" key="5">
    <source>
        <dbReference type="ARBA" id="ARBA00022989"/>
    </source>
</evidence>
<accession>A0A848F9Z5</accession>
<dbReference type="GO" id="GO:0008137">
    <property type="term" value="F:NADH dehydrogenase (ubiquinone) activity"/>
    <property type="evidence" value="ECO:0007669"/>
    <property type="project" value="InterPro"/>
</dbReference>
<protein>
    <recommendedName>
        <fullName evidence="7">Probable inorganic carbon transporter subunit DabB</fullName>
    </recommendedName>
</protein>
<evidence type="ECO:0000259" key="9">
    <source>
        <dbReference type="Pfam" id="PF00361"/>
    </source>
</evidence>
<dbReference type="GO" id="GO:0042773">
    <property type="term" value="P:ATP synthesis coupled electron transport"/>
    <property type="evidence" value="ECO:0007669"/>
    <property type="project" value="InterPro"/>
</dbReference>
<feature type="transmembrane region" description="Helical" evidence="7">
    <location>
        <begin position="168"/>
        <end position="192"/>
    </location>
</feature>
<feature type="transmembrane region" description="Helical" evidence="7">
    <location>
        <begin position="302"/>
        <end position="322"/>
    </location>
</feature>
<gene>
    <name evidence="7" type="primary">dabB</name>
    <name evidence="10" type="ORF">HHL10_15385</name>
</gene>
<evidence type="ECO:0000256" key="7">
    <source>
        <dbReference type="HAMAP-Rule" id="MF_00862"/>
    </source>
</evidence>
<dbReference type="GO" id="GO:0015990">
    <property type="term" value="P:electron transport coupled proton transport"/>
    <property type="evidence" value="ECO:0007669"/>
    <property type="project" value="TreeGrafter"/>
</dbReference>
<dbReference type="InterPro" id="IPR003945">
    <property type="entry name" value="NU5C-like"/>
</dbReference>
<evidence type="ECO:0000313" key="11">
    <source>
        <dbReference type="Proteomes" id="UP000574067"/>
    </source>
</evidence>
<reference evidence="10 11" key="1">
    <citation type="submission" date="2020-04" db="EMBL/GenBank/DDBJ databases">
        <title>Azohydromonas sp. isolated from soil.</title>
        <authorList>
            <person name="Dahal R.H."/>
        </authorList>
    </citation>
    <scope>NUCLEOTIDE SEQUENCE [LARGE SCALE GENOMIC DNA]</scope>
    <source>
        <strain evidence="10 11">G-1-1-14</strain>
    </source>
</reference>
<dbReference type="PANTHER" id="PTHR42829:SF1">
    <property type="entry name" value="INORGANIC CARBON TRANSPORTER SUBUNIT DABB-RELATED"/>
    <property type="match status" value="1"/>
</dbReference>
<keyword evidence="6 7" id="KW-0472">Membrane</keyword>
<feature type="transmembrane region" description="Helical" evidence="7">
    <location>
        <begin position="204"/>
        <end position="223"/>
    </location>
</feature>
<dbReference type="GO" id="GO:0005886">
    <property type="term" value="C:plasma membrane"/>
    <property type="evidence" value="ECO:0007669"/>
    <property type="project" value="UniProtKB-SubCell"/>
</dbReference>
<comment type="caution">
    <text evidence="10">The sequence shown here is derived from an EMBL/GenBank/DDBJ whole genome shotgun (WGS) entry which is preliminary data.</text>
</comment>
<dbReference type="InterPro" id="IPR046396">
    <property type="entry name" value="Transporter_DabB"/>
</dbReference>
<feature type="transmembrane region" description="Helical" evidence="7">
    <location>
        <begin position="270"/>
        <end position="290"/>
    </location>
</feature>
<dbReference type="EMBL" id="JABBFW010000010">
    <property type="protein sequence ID" value="NML16364.1"/>
    <property type="molecule type" value="Genomic_DNA"/>
</dbReference>
<dbReference type="GO" id="GO:0003954">
    <property type="term" value="F:NADH dehydrogenase activity"/>
    <property type="evidence" value="ECO:0007669"/>
    <property type="project" value="TreeGrafter"/>
</dbReference>
<keyword evidence="4 7" id="KW-0812">Transmembrane</keyword>
<comment type="subcellular location">
    <subcellularLocation>
        <location evidence="7">Cell membrane</location>
        <topology evidence="7">Multi-pass membrane protein</topology>
    </subcellularLocation>
    <subcellularLocation>
        <location evidence="1">Endomembrane system</location>
        <topology evidence="1">Multi-pass membrane protein</topology>
    </subcellularLocation>
    <subcellularLocation>
        <location evidence="8">Membrane</location>
        <topology evidence="8">Multi-pass membrane protein</topology>
    </subcellularLocation>
</comment>
<dbReference type="NCBIfam" id="NF006029">
    <property type="entry name" value="PRK08168.1"/>
    <property type="match status" value="1"/>
</dbReference>
<dbReference type="InterPro" id="IPR001750">
    <property type="entry name" value="ND/Mrp_TM"/>
</dbReference>
<feature type="transmembrane region" description="Helical" evidence="7">
    <location>
        <begin position="421"/>
        <end position="440"/>
    </location>
</feature>
<keyword evidence="2 7" id="KW-0813">Transport</keyword>
<keyword evidence="11" id="KW-1185">Reference proteome</keyword>
<dbReference type="Pfam" id="PF00361">
    <property type="entry name" value="Proton_antipo_M"/>
    <property type="match status" value="1"/>
</dbReference>
<dbReference type="AlphaFoldDB" id="A0A848F9Z5"/>
<feature type="transmembrane region" description="Helical" evidence="7">
    <location>
        <begin position="80"/>
        <end position="97"/>
    </location>
</feature>
<keyword evidence="3 7" id="KW-1003">Cell membrane</keyword>
<keyword evidence="5 7" id="KW-1133">Transmembrane helix</keyword>
<dbReference type="PANTHER" id="PTHR42829">
    <property type="entry name" value="NADH-UBIQUINONE OXIDOREDUCTASE CHAIN 5"/>
    <property type="match status" value="1"/>
</dbReference>